<dbReference type="InterPro" id="IPR037294">
    <property type="entry name" value="ABC_BtuC-like"/>
</dbReference>
<dbReference type="PANTHER" id="PTHR30472">
    <property type="entry name" value="FERRIC ENTEROBACTIN TRANSPORT SYSTEM PERMEASE PROTEIN"/>
    <property type="match status" value="1"/>
</dbReference>
<dbReference type="Gene3D" id="1.10.3470.10">
    <property type="entry name" value="ABC transporter involved in vitamin B12 uptake, BtuC"/>
    <property type="match status" value="1"/>
</dbReference>
<keyword evidence="3" id="KW-0813">Transport</keyword>
<dbReference type="FunFam" id="1.10.3470.10:FF:000001">
    <property type="entry name" value="Vitamin B12 ABC transporter permease BtuC"/>
    <property type="match status" value="1"/>
</dbReference>
<evidence type="ECO:0000313" key="9">
    <source>
        <dbReference type="EMBL" id="CDZ86920.1"/>
    </source>
</evidence>
<organism evidence="9 10">
    <name type="scientific">Rhodococcus ruber</name>
    <dbReference type="NCBI Taxonomy" id="1830"/>
    <lineage>
        <taxon>Bacteria</taxon>
        <taxon>Bacillati</taxon>
        <taxon>Actinomycetota</taxon>
        <taxon>Actinomycetes</taxon>
        <taxon>Mycobacteriales</taxon>
        <taxon>Nocardiaceae</taxon>
        <taxon>Rhodococcus</taxon>
    </lineage>
</organism>
<dbReference type="GeneID" id="66836003"/>
<evidence type="ECO:0000256" key="7">
    <source>
        <dbReference type="ARBA" id="ARBA00023136"/>
    </source>
</evidence>
<comment type="subcellular location">
    <subcellularLocation>
        <location evidence="1">Cell membrane</location>
        <topology evidence="1">Multi-pass membrane protein</topology>
    </subcellularLocation>
</comment>
<evidence type="ECO:0000313" key="10">
    <source>
        <dbReference type="Proteomes" id="UP000042997"/>
    </source>
</evidence>
<proteinExistence type="inferred from homology"/>
<dbReference type="eggNOG" id="COG0609">
    <property type="taxonomic scope" value="Bacteria"/>
</dbReference>
<dbReference type="AlphaFoldDB" id="A0A098BFA6"/>
<keyword evidence="5" id="KW-0812">Transmembrane</keyword>
<dbReference type="Proteomes" id="UP000042997">
    <property type="component" value="Unassembled WGS sequence"/>
</dbReference>
<dbReference type="KEGG" id="rrz:CS378_03705"/>
<keyword evidence="4" id="KW-1003">Cell membrane</keyword>
<dbReference type="EMBL" id="CCSD01000024">
    <property type="protein sequence ID" value="CDZ86920.1"/>
    <property type="molecule type" value="Genomic_DNA"/>
</dbReference>
<dbReference type="InterPro" id="IPR010432">
    <property type="entry name" value="RDD"/>
</dbReference>
<keyword evidence="6" id="KW-1133">Transmembrane helix</keyword>
<gene>
    <name evidence="9" type="ORF">RHRU231_160002</name>
</gene>
<dbReference type="SUPFAM" id="SSF81345">
    <property type="entry name" value="ABC transporter involved in vitamin B12 uptake, BtuC"/>
    <property type="match status" value="1"/>
</dbReference>
<dbReference type="GO" id="GO:0022857">
    <property type="term" value="F:transmembrane transporter activity"/>
    <property type="evidence" value="ECO:0007669"/>
    <property type="project" value="InterPro"/>
</dbReference>
<dbReference type="RefSeq" id="WP_010596506.1">
    <property type="nucleotide sequence ID" value="NZ_CP024315.1"/>
</dbReference>
<dbReference type="PANTHER" id="PTHR30472:SF1">
    <property type="entry name" value="FE(3+) DICITRATE TRANSPORT SYSTEM PERMEASE PROTEIN FECC-RELATED"/>
    <property type="match status" value="1"/>
</dbReference>
<evidence type="ECO:0000256" key="2">
    <source>
        <dbReference type="ARBA" id="ARBA00007935"/>
    </source>
</evidence>
<evidence type="ECO:0000256" key="1">
    <source>
        <dbReference type="ARBA" id="ARBA00004651"/>
    </source>
</evidence>
<evidence type="ECO:0000256" key="4">
    <source>
        <dbReference type="ARBA" id="ARBA00022475"/>
    </source>
</evidence>
<accession>A0A098BFA6</accession>
<evidence type="ECO:0000256" key="5">
    <source>
        <dbReference type="ARBA" id="ARBA00022692"/>
    </source>
</evidence>
<evidence type="ECO:0000259" key="8">
    <source>
        <dbReference type="Pfam" id="PF06271"/>
    </source>
</evidence>
<feature type="domain" description="RDD" evidence="8">
    <location>
        <begin position="17"/>
        <end position="147"/>
    </location>
</feature>
<evidence type="ECO:0000256" key="6">
    <source>
        <dbReference type="ARBA" id="ARBA00022989"/>
    </source>
</evidence>
<dbReference type="InterPro" id="IPR000522">
    <property type="entry name" value="ABC_transptr_permease_BtuC"/>
</dbReference>
<dbReference type="Pfam" id="PF01032">
    <property type="entry name" value="FecCD"/>
    <property type="match status" value="1"/>
</dbReference>
<dbReference type="OrthoDB" id="9782305at2"/>
<comment type="similarity">
    <text evidence="2">Belongs to the binding-protein-dependent transport system permease family. FecCD subfamily.</text>
</comment>
<keyword evidence="7" id="KW-0472">Membrane</keyword>
<sequence>MTTLRPPETPPPVADAPSLPRRLAAEAGDLGLLAVPAVVGVLLVRALSDAHGGGQTDRVVFGGTALAVTVGLWWYNRGHREGTTGRSLGKQWTGLVTRDRGHGGPVGARRALLRRGTEVVTERVAAADGFVPLAADTSVGAVRRRRLLGLLAIAAILTVVLLAGIAVGARPMTIAEVVHALTTDDGSDTDVIVHTLRIPRTVLGLVVGIALGVAGALIQGHTRNPLADAGLLGLNAGAAFFVVLSIYLLGMATPGQYLWFAFAGSLTASVVVFGLSSLGGGRAGPLTLALAGAAVAFFLQAMTHAVVLLDQTTLDGYRFWIVGSVAGRDLEVLWQVLPFLAAGLLLAVVNTPGLNVLGLGEDVARSLGTNVVAARTVGIVAITLLTGAATAACGPIAFVGLVVPHVARAITGPDYRWLLPYAGLLGGVMLVLADVVGRIVVRPGELQVGIVLALMGAPFFIALVRRRRLVAL</sequence>
<dbReference type="CDD" id="cd06550">
    <property type="entry name" value="TM_ABC_iron-siderophores_like"/>
    <property type="match status" value="1"/>
</dbReference>
<dbReference type="SMR" id="A0A098BFA6"/>
<evidence type="ECO:0000256" key="3">
    <source>
        <dbReference type="ARBA" id="ARBA00022448"/>
    </source>
</evidence>
<dbReference type="GO" id="GO:0005886">
    <property type="term" value="C:plasma membrane"/>
    <property type="evidence" value="ECO:0007669"/>
    <property type="project" value="UniProtKB-SubCell"/>
</dbReference>
<dbReference type="Pfam" id="PF06271">
    <property type="entry name" value="RDD"/>
    <property type="match status" value="1"/>
</dbReference>
<reference evidence="9 10" key="1">
    <citation type="journal article" date="2014" name="Genome Announc.">
        <title>Draft Genome Sequence of Propane- and Butane-Oxidizing Actinobacterium Rhodococcus ruber IEGM 231.</title>
        <authorList>
            <person name="Ivshina I.B."/>
            <person name="Kuyukina M.S."/>
            <person name="Krivoruchko A.V."/>
            <person name="Barbe V."/>
            <person name="Fischer C."/>
        </authorList>
    </citation>
    <scope>NUCLEOTIDE SEQUENCE [LARGE SCALE GENOMIC DNA]</scope>
</reference>
<dbReference type="GO" id="GO:0033214">
    <property type="term" value="P:siderophore-iron import into cell"/>
    <property type="evidence" value="ECO:0007669"/>
    <property type="project" value="TreeGrafter"/>
</dbReference>
<name>A0A098BFA6_9NOCA</name>
<protein>
    <submittedName>
        <fullName evidence="9">Iron-siderophore ABC transporter permease protein</fullName>
    </submittedName>
</protein>